<organism evidence="1 2">
    <name type="scientific">Soboliphyme baturini</name>
    <dbReference type="NCBI Taxonomy" id="241478"/>
    <lineage>
        <taxon>Eukaryota</taxon>
        <taxon>Metazoa</taxon>
        <taxon>Ecdysozoa</taxon>
        <taxon>Nematoda</taxon>
        <taxon>Enoplea</taxon>
        <taxon>Dorylaimia</taxon>
        <taxon>Dioctophymatida</taxon>
        <taxon>Dioctophymatoidea</taxon>
        <taxon>Soboliphymatidae</taxon>
        <taxon>Soboliphyme</taxon>
    </lineage>
</organism>
<accession>A0A3P8AHV6</accession>
<dbReference type="EMBL" id="UZAM01008148">
    <property type="protein sequence ID" value="VDP03480.1"/>
    <property type="molecule type" value="Genomic_DNA"/>
</dbReference>
<protein>
    <submittedName>
        <fullName evidence="1">Uncharacterized protein</fullName>
    </submittedName>
</protein>
<gene>
    <name evidence="1" type="ORF">SBAD_LOCUS4138</name>
</gene>
<dbReference type="OrthoDB" id="6134775at2759"/>
<keyword evidence="2" id="KW-1185">Reference proteome</keyword>
<dbReference type="AlphaFoldDB" id="A0A3P8AHV6"/>
<reference evidence="1 2" key="1">
    <citation type="submission" date="2018-11" db="EMBL/GenBank/DDBJ databases">
        <authorList>
            <consortium name="Pathogen Informatics"/>
        </authorList>
    </citation>
    <scope>NUCLEOTIDE SEQUENCE [LARGE SCALE GENOMIC DNA]</scope>
</reference>
<evidence type="ECO:0000313" key="2">
    <source>
        <dbReference type="Proteomes" id="UP000270296"/>
    </source>
</evidence>
<name>A0A3P8AHV6_9BILA</name>
<proteinExistence type="predicted"/>
<evidence type="ECO:0000313" key="1">
    <source>
        <dbReference type="EMBL" id="VDP03480.1"/>
    </source>
</evidence>
<dbReference type="Proteomes" id="UP000270296">
    <property type="component" value="Unassembled WGS sequence"/>
</dbReference>
<sequence length="149" mass="16777">MLTWLCASRQPTNAALWHQASCPRLSHPHGITSLPPPPPLSPTLNCTSYTDSFCYEQQLKGMQLNQCCKKGVYVTDMCSADRCTEETRALCCFQKFHIPVLTFIFHPTFTCCGRATQICASPVFSILERFFGKGMFGTAFRLPIFTNYC</sequence>